<organism evidence="5 6">
    <name type="scientific">Mucilaginibacter aquariorum</name>
    <dbReference type="NCBI Taxonomy" id="2967225"/>
    <lineage>
        <taxon>Bacteria</taxon>
        <taxon>Pseudomonadati</taxon>
        <taxon>Bacteroidota</taxon>
        <taxon>Sphingobacteriia</taxon>
        <taxon>Sphingobacteriales</taxon>
        <taxon>Sphingobacteriaceae</taxon>
        <taxon>Mucilaginibacter</taxon>
    </lineage>
</organism>
<dbReference type="InterPro" id="IPR054015">
    <property type="entry name" value="ExsA-like_N"/>
</dbReference>
<dbReference type="Pfam" id="PF12833">
    <property type="entry name" value="HTH_18"/>
    <property type="match status" value="1"/>
</dbReference>
<dbReference type="PROSITE" id="PS01124">
    <property type="entry name" value="HTH_ARAC_FAMILY_2"/>
    <property type="match status" value="1"/>
</dbReference>
<evidence type="ECO:0000259" key="4">
    <source>
        <dbReference type="PROSITE" id="PS01124"/>
    </source>
</evidence>
<keyword evidence="2" id="KW-0238">DNA-binding</keyword>
<dbReference type="Pfam" id="PF22200">
    <property type="entry name" value="ExsA_N"/>
    <property type="match status" value="1"/>
</dbReference>
<dbReference type="Proteomes" id="UP001204376">
    <property type="component" value="Unassembled WGS sequence"/>
</dbReference>
<keyword evidence="3" id="KW-0804">Transcription</keyword>
<dbReference type="SMART" id="SM00342">
    <property type="entry name" value="HTH_ARAC"/>
    <property type="match status" value="1"/>
</dbReference>
<evidence type="ECO:0000256" key="1">
    <source>
        <dbReference type="ARBA" id="ARBA00023015"/>
    </source>
</evidence>
<reference evidence="5 6" key="1">
    <citation type="submission" date="2022-07" db="EMBL/GenBank/DDBJ databases">
        <title>Mucilaginibacter sp. JC4.</title>
        <authorList>
            <person name="Le V."/>
            <person name="Ko S.-R."/>
            <person name="Ahn C.-Y."/>
            <person name="Oh H.-M."/>
        </authorList>
    </citation>
    <scope>NUCLEOTIDE SEQUENCE [LARGE SCALE GENOMIC DNA]</scope>
    <source>
        <strain evidence="5 6">JC4</strain>
    </source>
</reference>
<comment type="caution">
    <text evidence="5">The sequence shown here is derived from an EMBL/GenBank/DDBJ whole genome shotgun (WGS) entry which is preliminary data.</text>
</comment>
<dbReference type="EMBL" id="JANHOH010000001">
    <property type="protein sequence ID" value="MCQ6957037.1"/>
    <property type="molecule type" value="Genomic_DNA"/>
</dbReference>
<dbReference type="InterPro" id="IPR050204">
    <property type="entry name" value="AraC_XylS_family_regulators"/>
</dbReference>
<keyword evidence="1" id="KW-0805">Transcription regulation</keyword>
<evidence type="ECO:0000256" key="2">
    <source>
        <dbReference type="ARBA" id="ARBA00023125"/>
    </source>
</evidence>
<evidence type="ECO:0000256" key="3">
    <source>
        <dbReference type="ARBA" id="ARBA00023163"/>
    </source>
</evidence>
<keyword evidence="6" id="KW-1185">Reference proteome</keyword>
<dbReference type="Gene3D" id="1.10.10.60">
    <property type="entry name" value="Homeodomain-like"/>
    <property type="match status" value="1"/>
</dbReference>
<protein>
    <submittedName>
        <fullName evidence="5">AraC family transcriptional regulator</fullName>
    </submittedName>
</protein>
<accession>A0ABT1SXQ0</accession>
<sequence length="257" mass="29769">MSSTYATSNSSGENFIDEFLFTYQLSGSLIINDGKLKKAFNEGEFRLSIRNKLAKFTKQVPAYGEYRSVSVAFDQALLREFALEYNYKAHPHYVPEPVLLLKHNSHYLDYFNSLTPFLQPNADFSNSIVKLKIKEALLTLLKLQPELKDILFDFNEPAKINIADYMEQNFRFNLNMQRFAYMTGRSISSFKRDFQQVFGVSPGRWLLARRLKEAYHLISQQGQTPSDVYMMVGFEDISHFSRTFKSQFGIPPSRLNA</sequence>
<evidence type="ECO:0000313" key="5">
    <source>
        <dbReference type="EMBL" id="MCQ6957037.1"/>
    </source>
</evidence>
<evidence type="ECO:0000313" key="6">
    <source>
        <dbReference type="Proteomes" id="UP001204376"/>
    </source>
</evidence>
<name>A0ABT1SXQ0_9SPHI</name>
<dbReference type="PANTHER" id="PTHR46796">
    <property type="entry name" value="HTH-TYPE TRANSCRIPTIONAL ACTIVATOR RHAS-RELATED"/>
    <property type="match status" value="1"/>
</dbReference>
<dbReference type="SUPFAM" id="SSF46689">
    <property type="entry name" value="Homeodomain-like"/>
    <property type="match status" value="2"/>
</dbReference>
<dbReference type="InterPro" id="IPR009057">
    <property type="entry name" value="Homeodomain-like_sf"/>
</dbReference>
<proteinExistence type="predicted"/>
<dbReference type="InterPro" id="IPR018060">
    <property type="entry name" value="HTH_AraC"/>
</dbReference>
<gene>
    <name evidence="5" type="ORF">NPE20_03675</name>
</gene>
<feature type="domain" description="HTH araC/xylS-type" evidence="4">
    <location>
        <begin position="160"/>
        <end position="257"/>
    </location>
</feature>